<evidence type="ECO:0000313" key="4">
    <source>
        <dbReference type="EMBL" id="MFC5064973.1"/>
    </source>
</evidence>
<dbReference type="Pfam" id="PF01855">
    <property type="entry name" value="POR_N"/>
    <property type="match status" value="1"/>
</dbReference>
<dbReference type="PANTHER" id="PTHR32154">
    <property type="entry name" value="PYRUVATE-FLAVODOXIN OXIDOREDUCTASE-RELATED"/>
    <property type="match status" value="1"/>
</dbReference>
<evidence type="ECO:0000256" key="1">
    <source>
        <dbReference type="ARBA" id="ARBA00023002"/>
    </source>
</evidence>
<dbReference type="Proteomes" id="UP001595947">
    <property type="component" value="Unassembled WGS sequence"/>
</dbReference>
<dbReference type="SUPFAM" id="SSF53323">
    <property type="entry name" value="Pyruvate-ferredoxin oxidoreductase, PFOR, domain III"/>
    <property type="match status" value="1"/>
</dbReference>
<reference evidence="5" key="1">
    <citation type="journal article" date="2019" name="Int. J. Syst. Evol. Microbiol.">
        <title>The Global Catalogue of Microorganisms (GCM) 10K type strain sequencing project: providing services to taxonomists for standard genome sequencing and annotation.</title>
        <authorList>
            <consortium name="The Broad Institute Genomics Platform"/>
            <consortium name="The Broad Institute Genome Sequencing Center for Infectious Disease"/>
            <person name="Wu L."/>
            <person name="Ma J."/>
        </authorList>
    </citation>
    <scope>NUCLEOTIDE SEQUENCE [LARGE SCALE GENOMIC DNA]</scope>
    <source>
        <strain evidence="5">CGMCC 4.7093</strain>
    </source>
</reference>
<proteinExistence type="predicted"/>
<protein>
    <submittedName>
        <fullName evidence="4">2-oxoacid:acceptor oxidoreductase subunit alpha</fullName>
    </submittedName>
</protein>
<evidence type="ECO:0000259" key="2">
    <source>
        <dbReference type="Pfam" id="PF01558"/>
    </source>
</evidence>
<dbReference type="InterPro" id="IPR002869">
    <property type="entry name" value="Pyrv_flavodox_OxRed_cen"/>
</dbReference>
<dbReference type="InterPro" id="IPR019752">
    <property type="entry name" value="Pyrv/ketoisovalerate_OxRed_cat"/>
</dbReference>
<dbReference type="EMBL" id="JBHSIV010000029">
    <property type="protein sequence ID" value="MFC5064973.1"/>
    <property type="molecule type" value="Genomic_DNA"/>
</dbReference>
<feature type="domain" description="Pyruvate flavodoxin/ferredoxin oxidoreductase pyrimidine binding" evidence="3">
    <location>
        <begin position="278"/>
        <end position="494"/>
    </location>
</feature>
<evidence type="ECO:0000313" key="5">
    <source>
        <dbReference type="Proteomes" id="UP001595947"/>
    </source>
</evidence>
<evidence type="ECO:0000259" key="3">
    <source>
        <dbReference type="Pfam" id="PF01855"/>
    </source>
</evidence>
<dbReference type="RefSeq" id="WP_378038313.1">
    <property type="nucleotide sequence ID" value="NZ_JBHSIV010000029.1"/>
</dbReference>
<dbReference type="SUPFAM" id="SSF52922">
    <property type="entry name" value="TK C-terminal domain-like"/>
    <property type="match status" value="1"/>
</dbReference>
<dbReference type="InterPro" id="IPR022367">
    <property type="entry name" value="2-oxoacid/accept_OxRdtase_asu"/>
</dbReference>
<feature type="domain" description="Pyruvate/ketoisovalerate oxidoreductase catalytic" evidence="2">
    <location>
        <begin position="41"/>
        <end position="228"/>
    </location>
</feature>
<accession>A0ABV9YQI8</accession>
<dbReference type="InterPro" id="IPR029061">
    <property type="entry name" value="THDP-binding"/>
</dbReference>
<gene>
    <name evidence="4" type="ORF">ACFPBZ_22310</name>
</gene>
<dbReference type="InterPro" id="IPR002880">
    <property type="entry name" value="Pyrv_Fd/Flavodoxin_OxRdtase_N"/>
</dbReference>
<dbReference type="PANTHER" id="PTHR32154:SF20">
    <property type="entry name" value="2-OXOGLUTARATE OXIDOREDUCTASE SUBUNIT KORA"/>
    <property type="match status" value="1"/>
</dbReference>
<sequence length="639" mass="68028">MSTDTEVGAELPGHLVAHGEIRQTEVRQTHRVVIRFAGDSGDGMQLTGDRFTSEAASFGNDLATLPNFPAEIRAPAGTLPGVSSFQLHFADYDILTPGDRPDVLVAMNPAALMANLKDLPHGGVLIVNTDEFTKRNLAKVGYQSNPIEDDSLEPYQVHRVAMATLTRAALEPTGMSKKDAERAKNMFALGLLSWMYHRGTDATEQFLREKFAKKPDLAEANILAFRTGWNYGETTESFAVTYEVAPAALPTGTYRQITGNLALAYGVVAAGQLSKLPVFLGTYPITPASDVLHELSKHKGMGVTTFQAEDEIAGIGAALGASFGGALGVTSTSGPGVALKSETIGLAVTLELPLLILDVQRGGPSTGLPTKTEQADLLQAMYGRNGEAPVPIIAPASPSECFAVAIEAANMALKYRTPVFVLSDGAIANGSEPWAVPDVNDLPDLSVEFATEVNSPDGSEFWPYLRDADTLARPWAVPGTPGLEHRIGGLEKADGRGSISYDPDNHDRMVRLRQAKIDGIEVADLEVDDPTGDAEVLVLGWGSTFGPIGAACRRVRAAGLSVAQAHLRNLNPMPANLGEVLGRYQRVIVPEMNLGQLAMLLRARFLVDARSYTKVAGLPFQAEELAGVLTDAVKGDLPA</sequence>
<dbReference type="CDD" id="cd07034">
    <property type="entry name" value="TPP_PYR_PFOR_IOR-alpha_like"/>
    <property type="match status" value="1"/>
</dbReference>
<dbReference type="NCBIfam" id="TIGR03710">
    <property type="entry name" value="OAFO_sf"/>
    <property type="match status" value="1"/>
</dbReference>
<keyword evidence="5" id="KW-1185">Reference proteome</keyword>
<organism evidence="4 5">
    <name type="scientific">Actinomycetospora atypica</name>
    <dbReference type="NCBI Taxonomy" id="1290095"/>
    <lineage>
        <taxon>Bacteria</taxon>
        <taxon>Bacillati</taxon>
        <taxon>Actinomycetota</taxon>
        <taxon>Actinomycetes</taxon>
        <taxon>Pseudonocardiales</taxon>
        <taxon>Pseudonocardiaceae</taxon>
        <taxon>Actinomycetospora</taxon>
    </lineage>
</organism>
<dbReference type="InterPro" id="IPR009014">
    <property type="entry name" value="Transketo_C/PFOR_II"/>
</dbReference>
<dbReference type="Gene3D" id="3.40.50.920">
    <property type="match status" value="1"/>
</dbReference>
<keyword evidence="1" id="KW-0560">Oxidoreductase</keyword>
<dbReference type="SUPFAM" id="SSF52518">
    <property type="entry name" value="Thiamin diphosphate-binding fold (THDP-binding)"/>
    <property type="match status" value="1"/>
</dbReference>
<comment type="caution">
    <text evidence="4">The sequence shown here is derived from an EMBL/GenBank/DDBJ whole genome shotgun (WGS) entry which is preliminary data.</text>
</comment>
<name>A0ABV9YQI8_9PSEU</name>
<dbReference type="Gene3D" id="3.40.920.10">
    <property type="entry name" value="Pyruvate-ferredoxin oxidoreductase, PFOR, domain III"/>
    <property type="match status" value="1"/>
</dbReference>
<dbReference type="Pfam" id="PF01558">
    <property type="entry name" value="POR"/>
    <property type="match status" value="1"/>
</dbReference>
<dbReference type="InterPro" id="IPR050722">
    <property type="entry name" value="Pyruvate:ferred/Flavod_OxRd"/>
</dbReference>
<dbReference type="Gene3D" id="3.40.50.970">
    <property type="match status" value="1"/>
</dbReference>